<dbReference type="RefSeq" id="WP_095509520.1">
    <property type="nucleotide sequence ID" value="NZ_MQWD01000001.1"/>
</dbReference>
<proteinExistence type="predicted"/>
<dbReference type="InterPro" id="IPR012334">
    <property type="entry name" value="Pectin_lyas_fold"/>
</dbReference>
<evidence type="ECO:0000313" key="2">
    <source>
        <dbReference type="EMBL" id="PAP75877.1"/>
    </source>
</evidence>
<evidence type="ECO:0000256" key="1">
    <source>
        <dbReference type="SAM" id="SignalP"/>
    </source>
</evidence>
<dbReference type="Proteomes" id="UP000216339">
    <property type="component" value="Unassembled WGS sequence"/>
</dbReference>
<dbReference type="EMBL" id="MQWD01000001">
    <property type="protein sequence ID" value="PAP75877.1"/>
    <property type="molecule type" value="Genomic_DNA"/>
</dbReference>
<evidence type="ECO:0000313" key="3">
    <source>
        <dbReference type="Proteomes" id="UP000216339"/>
    </source>
</evidence>
<dbReference type="InterPro" id="IPR011050">
    <property type="entry name" value="Pectin_lyase_fold/virulence"/>
</dbReference>
<protein>
    <recommendedName>
        <fullName evidence="4">Pectate lyase superfamily protein domain-containing protein</fullName>
    </recommendedName>
</protein>
<gene>
    <name evidence="2" type="ORF">BSZ37_05190</name>
</gene>
<dbReference type="SUPFAM" id="SSF51126">
    <property type="entry name" value="Pectin lyase-like"/>
    <property type="match status" value="1"/>
</dbReference>
<reference evidence="2 3" key="1">
    <citation type="submission" date="2016-11" db="EMBL/GenBank/DDBJ databases">
        <title>Study of marine rhodopsin-containing bacteria.</title>
        <authorList>
            <person name="Yoshizawa S."/>
            <person name="Kumagai Y."/>
            <person name="Kogure K."/>
        </authorList>
    </citation>
    <scope>NUCLEOTIDE SEQUENCE [LARGE SCALE GENOMIC DNA]</scope>
    <source>
        <strain evidence="2 3">SAORIC-28</strain>
    </source>
</reference>
<keyword evidence="1" id="KW-0732">Signal</keyword>
<organism evidence="2 3">
    <name type="scientific">Rubrivirga marina</name>
    <dbReference type="NCBI Taxonomy" id="1196024"/>
    <lineage>
        <taxon>Bacteria</taxon>
        <taxon>Pseudomonadati</taxon>
        <taxon>Rhodothermota</taxon>
        <taxon>Rhodothermia</taxon>
        <taxon>Rhodothermales</taxon>
        <taxon>Rubricoccaceae</taxon>
        <taxon>Rubrivirga</taxon>
    </lineage>
</organism>
<sequence length="527" mass="56459">MIRAVLFVALALVVGAPAVAQDVEWTPAALASGVLPDYSFAGYRWGEEPVPTPGATVVRATDHGVVPDDGRDDTAALRAAVAEAGRVEGWAVVELPAGKVELRNLLFIERDSLVLRGAGSGDGGTVLSIPVPMREMDQPPVLADLDAYLVANDKTVPTGEFFSPYSWTGGVIWTRAPKAAPVPEPLAAVVGGVRGAHTVTVDDASAIRAGDVLRFAWVNRAGPDSPLLQHLYGMATGLDGDRLWESPDAPLVTQEVTVASVDGDAVTVREPLLHDLRPEWSAVLAPEPRLRDVGIEGIRIVFPDVPYPGHHQEAGYNAIYLTDLRHGWVRDVAFVNADSGILSDRVANVTLAGITVEGRDAHYGVHLGDVERVLLTDFETTTWAHHPVSFNTGARQSVITGGRVVSPQLDRHRGANHTNLYDDLDAVEPSDELRLFTHGGAGYWGPAHGVGVTFWNVRLTVERPEAFAAPVHLGGVRDSSRAHVVGLTANVPVEIDYPGAVVEGTNRPGLGVRSLYAHQLHRRLARR</sequence>
<evidence type="ECO:0008006" key="4">
    <source>
        <dbReference type="Google" id="ProtNLM"/>
    </source>
</evidence>
<feature type="chain" id="PRO_5012108602" description="Pectate lyase superfamily protein domain-containing protein" evidence="1">
    <location>
        <begin position="21"/>
        <end position="527"/>
    </location>
</feature>
<keyword evidence="3" id="KW-1185">Reference proteome</keyword>
<dbReference type="AlphaFoldDB" id="A0A271IXR7"/>
<dbReference type="Gene3D" id="2.160.20.10">
    <property type="entry name" value="Single-stranded right-handed beta-helix, Pectin lyase-like"/>
    <property type="match status" value="1"/>
</dbReference>
<accession>A0A271IXR7</accession>
<name>A0A271IXR7_9BACT</name>
<dbReference type="OrthoDB" id="188639at2"/>
<feature type="signal peptide" evidence="1">
    <location>
        <begin position="1"/>
        <end position="20"/>
    </location>
</feature>
<comment type="caution">
    <text evidence="2">The sequence shown here is derived from an EMBL/GenBank/DDBJ whole genome shotgun (WGS) entry which is preliminary data.</text>
</comment>